<accession>A0A9J6EZ06</accession>
<keyword evidence="2" id="KW-1185">Reference proteome</keyword>
<reference evidence="1" key="1">
    <citation type="journal article" date="2020" name="Cell">
        <title>Large-Scale Comparative Analyses of Tick Genomes Elucidate Their Genetic Diversity and Vector Capacities.</title>
        <authorList>
            <consortium name="Tick Genome and Microbiome Consortium (TIGMIC)"/>
            <person name="Jia N."/>
            <person name="Wang J."/>
            <person name="Shi W."/>
            <person name="Du L."/>
            <person name="Sun Y."/>
            <person name="Zhan W."/>
            <person name="Jiang J.F."/>
            <person name="Wang Q."/>
            <person name="Zhang B."/>
            <person name="Ji P."/>
            <person name="Bell-Sakyi L."/>
            <person name="Cui X.M."/>
            <person name="Yuan T.T."/>
            <person name="Jiang B.G."/>
            <person name="Yang W.F."/>
            <person name="Lam T.T."/>
            <person name="Chang Q.C."/>
            <person name="Ding S.J."/>
            <person name="Wang X.J."/>
            <person name="Zhu J.G."/>
            <person name="Ruan X.D."/>
            <person name="Zhao L."/>
            <person name="Wei J.T."/>
            <person name="Ye R.Z."/>
            <person name="Que T.C."/>
            <person name="Du C.H."/>
            <person name="Zhou Y.H."/>
            <person name="Cheng J.X."/>
            <person name="Dai P.F."/>
            <person name="Guo W.B."/>
            <person name="Han X.H."/>
            <person name="Huang E.J."/>
            <person name="Li L.F."/>
            <person name="Wei W."/>
            <person name="Gao Y.C."/>
            <person name="Liu J.Z."/>
            <person name="Shao H.Z."/>
            <person name="Wang X."/>
            <person name="Wang C.C."/>
            <person name="Yang T.C."/>
            <person name="Huo Q.B."/>
            <person name="Li W."/>
            <person name="Chen H.Y."/>
            <person name="Chen S.E."/>
            <person name="Zhou L.G."/>
            <person name="Ni X.B."/>
            <person name="Tian J.H."/>
            <person name="Sheng Y."/>
            <person name="Liu T."/>
            <person name="Pan Y.S."/>
            <person name="Xia L.Y."/>
            <person name="Li J."/>
            <person name="Zhao F."/>
            <person name="Cao W.C."/>
        </authorList>
    </citation>
    <scope>NUCLEOTIDE SEQUENCE</scope>
    <source>
        <strain evidence="1">Rmic-2018</strain>
    </source>
</reference>
<name>A0A9J6EZ06_RHIMP</name>
<gene>
    <name evidence="1" type="ORF">HPB51_005998</name>
</gene>
<evidence type="ECO:0000313" key="1">
    <source>
        <dbReference type="EMBL" id="KAH8039372.1"/>
    </source>
</evidence>
<reference evidence="1" key="2">
    <citation type="submission" date="2021-09" db="EMBL/GenBank/DDBJ databases">
        <authorList>
            <person name="Jia N."/>
            <person name="Wang J."/>
            <person name="Shi W."/>
            <person name="Du L."/>
            <person name="Sun Y."/>
            <person name="Zhan W."/>
            <person name="Jiang J."/>
            <person name="Wang Q."/>
            <person name="Zhang B."/>
            <person name="Ji P."/>
            <person name="Sakyi L.B."/>
            <person name="Cui X."/>
            <person name="Yuan T."/>
            <person name="Jiang B."/>
            <person name="Yang W."/>
            <person name="Lam T.T.-Y."/>
            <person name="Chang Q."/>
            <person name="Ding S."/>
            <person name="Wang X."/>
            <person name="Zhu J."/>
            <person name="Ruan X."/>
            <person name="Zhao L."/>
            <person name="Wei J."/>
            <person name="Que T."/>
            <person name="Du C."/>
            <person name="Cheng J."/>
            <person name="Dai P."/>
            <person name="Han X."/>
            <person name="Huang E."/>
            <person name="Gao Y."/>
            <person name="Liu J."/>
            <person name="Shao H."/>
            <person name="Ye R."/>
            <person name="Li L."/>
            <person name="Wei W."/>
            <person name="Wang X."/>
            <person name="Wang C."/>
            <person name="Huo Q."/>
            <person name="Li W."/>
            <person name="Guo W."/>
            <person name="Chen H."/>
            <person name="Chen S."/>
            <person name="Zhou L."/>
            <person name="Zhou L."/>
            <person name="Ni X."/>
            <person name="Tian J."/>
            <person name="Zhou Y."/>
            <person name="Sheng Y."/>
            <person name="Liu T."/>
            <person name="Pan Y."/>
            <person name="Xia L."/>
            <person name="Li J."/>
            <person name="Zhao F."/>
            <person name="Cao W."/>
        </authorList>
    </citation>
    <scope>NUCLEOTIDE SEQUENCE</scope>
    <source>
        <strain evidence="1">Rmic-2018</strain>
        <tissue evidence="1">Larvae</tissue>
    </source>
</reference>
<protein>
    <submittedName>
        <fullName evidence="1">Uncharacterized protein</fullName>
    </submittedName>
</protein>
<dbReference type="AlphaFoldDB" id="A0A9J6EZ06"/>
<sequence>MLDGAAVIMDDDLPPEEFGEEHDWRFIAVKKSSRRTNASATERATACGGNATGHSSATRKALNLKNKVIKSSRIPRLPSEHWKIILRPRGGLDVEKAGSARLGWVIAEAAGIAPTLIGQDIICPNATQDIIVISTATRANADSYLRMSCLTLGMKKYDINTYEAAPHETRGSSVRLTHRRARRSWRGASSLKETPRLWE</sequence>
<dbReference type="Proteomes" id="UP000821866">
    <property type="component" value="Chromosome 1"/>
</dbReference>
<evidence type="ECO:0000313" key="2">
    <source>
        <dbReference type="Proteomes" id="UP000821866"/>
    </source>
</evidence>
<proteinExistence type="predicted"/>
<organism evidence="1 2">
    <name type="scientific">Rhipicephalus microplus</name>
    <name type="common">Cattle tick</name>
    <name type="synonym">Boophilus microplus</name>
    <dbReference type="NCBI Taxonomy" id="6941"/>
    <lineage>
        <taxon>Eukaryota</taxon>
        <taxon>Metazoa</taxon>
        <taxon>Ecdysozoa</taxon>
        <taxon>Arthropoda</taxon>
        <taxon>Chelicerata</taxon>
        <taxon>Arachnida</taxon>
        <taxon>Acari</taxon>
        <taxon>Parasitiformes</taxon>
        <taxon>Ixodida</taxon>
        <taxon>Ixodoidea</taxon>
        <taxon>Ixodidae</taxon>
        <taxon>Rhipicephalinae</taxon>
        <taxon>Rhipicephalus</taxon>
        <taxon>Boophilus</taxon>
    </lineage>
</organism>
<comment type="caution">
    <text evidence="1">The sequence shown here is derived from an EMBL/GenBank/DDBJ whole genome shotgun (WGS) entry which is preliminary data.</text>
</comment>
<dbReference type="EMBL" id="JABSTU010000001">
    <property type="protein sequence ID" value="KAH8039372.1"/>
    <property type="molecule type" value="Genomic_DNA"/>
</dbReference>